<dbReference type="SUPFAM" id="SSF54556">
    <property type="entry name" value="Chitinase insertion domain"/>
    <property type="match status" value="1"/>
</dbReference>
<dbReference type="PROSITE" id="PS51910">
    <property type="entry name" value="GH18_2"/>
    <property type="match status" value="1"/>
</dbReference>
<keyword evidence="8" id="KW-0430">Lectin</keyword>
<dbReference type="GO" id="GO:0008061">
    <property type="term" value="F:chitin binding"/>
    <property type="evidence" value="ECO:0007669"/>
    <property type="project" value="InterPro"/>
</dbReference>
<evidence type="ECO:0000313" key="8">
    <source>
        <dbReference type="EMBL" id="JAC14775.1"/>
    </source>
</evidence>
<proteinExistence type="evidence at transcript level"/>
<comment type="similarity">
    <text evidence="5">Belongs to the glycosyl hydrolase 18 family.</text>
</comment>
<feature type="non-terminal residue" evidence="8">
    <location>
        <position position="1"/>
    </location>
</feature>
<dbReference type="InterPro" id="IPR001579">
    <property type="entry name" value="Glyco_hydro_18_chit_AS"/>
</dbReference>
<dbReference type="Gene3D" id="3.20.20.80">
    <property type="entry name" value="Glycosidases"/>
    <property type="match status" value="1"/>
</dbReference>
<dbReference type="InterPro" id="IPR050314">
    <property type="entry name" value="Glycosyl_Hydrlase_18"/>
</dbReference>
<dbReference type="EMBL" id="GBBI01003937">
    <property type="protein sequence ID" value="JAC14775.1"/>
    <property type="molecule type" value="mRNA"/>
</dbReference>
<dbReference type="Gene3D" id="3.10.50.10">
    <property type="match status" value="1"/>
</dbReference>
<keyword evidence="2" id="KW-1015">Disulfide bond</keyword>
<evidence type="ECO:0000256" key="5">
    <source>
        <dbReference type="RuleBase" id="RU004453"/>
    </source>
</evidence>
<dbReference type="PANTHER" id="PTHR11177:SF390">
    <property type="entry name" value="CHITINASE 11"/>
    <property type="match status" value="1"/>
</dbReference>
<reference evidence="8" key="1">
    <citation type="journal article" date="2014" name="PLoS Negl. Trop. Dis.">
        <title>An updated insight into the Sialotranscriptome of Triatoma infestans: developmental stage and geographic variations.</title>
        <authorList>
            <person name="Schwarz A."/>
            <person name="Medrano-Mercado N."/>
            <person name="Schaub G.A."/>
            <person name="Struchiner C.J."/>
            <person name="Bargues M.D."/>
            <person name="Levy M.Z."/>
            <person name="Ribeiro J.M."/>
        </authorList>
    </citation>
    <scope>NUCLEOTIDE SEQUENCE</scope>
    <source>
        <strain evidence="8">Chile</strain>
        <tissue evidence="8">Salivary glands</tissue>
    </source>
</reference>
<evidence type="ECO:0000256" key="3">
    <source>
        <dbReference type="ARBA" id="ARBA00023295"/>
    </source>
</evidence>
<evidence type="ECO:0000256" key="1">
    <source>
        <dbReference type="ARBA" id="ARBA00022801"/>
    </source>
</evidence>
<dbReference type="Pfam" id="PF00704">
    <property type="entry name" value="Glyco_hydro_18"/>
    <property type="match status" value="1"/>
</dbReference>
<dbReference type="GO" id="GO:0005576">
    <property type="term" value="C:extracellular region"/>
    <property type="evidence" value="ECO:0007669"/>
    <property type="project" value="TreeGrafter"/>
</dbReference>
<dbReference type="InterPro" id="IPR011583">
    <property type="entry name" value="Chitinase_II/V-like_cat"/>
</dbReference>
<dbReference type="InterPro" id="IPR017853">
    <property type="entry name" value="GH"/>
</dbReference>
<feature type="domain" description="GH18" evidence="7">
    <location>
        <begin position="91"/>
        <end position="455"/>
    </location>
</feature>
<dbReference type="SUPFAM" id="SSF51445">
    <property type="entry name" value="(Trans)glycosidases"/>
    <property type="match status" value="1"/>
</dbReference>
<evidence type="ECO:0000259" key="7">
    <source>
        <dbReference type="PROSITE" id="PS51910"/>
    </source>
</evidence>
<keyword evidence="1 4" id="KW-0378">Hydrolase</keyword>
<dbReference type="PROSITE" id="PS01095">
    <property type="entry name" value="GH18_1"/>
    <property type="match status" value="1"/>
</dbReference>
<protein>
    <submittedName>
        <fullName evidence="8">Putative catalytically inactive chitinase-like lectin</fullName>
    </submittedName>
</protein>
<evidence type="ECO:0000256" key="4">
    <source>
        <dbReference type="RuleBase" id="RU000489"/>
    </source>
</evidence>
<dbReference type="InterPro" id="IPR001223">
    <property type="entry name" value="Glyco_hydro18_cat"/>
</dbReference>
<keyword evidence="6" id="KW-0472">Membrane</keyword>
<evidence type="ECO:0000256" key="6">
    <source>
        <dbReference type="SAM" id="Phobius"/>
    </source>
</evidence>
<evidence type="ECO:0000256" key="2">
    <source>
        <dbReference type="ARBA" id="ARBA00023157"/>
    </source>
</evidence>
<keyword evidence="3 4" id="KW-0326">Glycosidase</keyword>
<dbReference type="GO" id="GO:0030246">
    <property type="term" value="F:carbohydrate binding"/>
    <property type="evidence" value="ECO:0007669"/>
    <property type="project" value="UniProtKB-KW"/>
</dbReference>
<organism evidence="8">
    <name type="scientific">Triatoma infestans</name>
    <name type="common">Assassin bug</name>
    <dbReference type="NCBI Taxonomy" id="30076"/>
    <lineage>
        <taxon>Eukaryota</taxon>
        <taxon>Metazoa</taxon>
        <taxon>Ecdysozoa</taxon>
        <taxon>Arthropoda</taxon>
        <taxon>Hexapoda</taxon>
        <taxon>Insecta</taxon>
        <taxon>Pterygota</taxon>
        <taxon>Neoptera</taxon>
        <taxon>Paraneoptera</taxon>
        <taxon>Hemiptera</taxon>
        <taxon>Heteroptera</taxon>
        <taxon>Panheteroptera</taxon>
        <taxon>Cimicomorpha</taxon>
        <taxon>Reduviidae</taxon>
        <taxon>Triatominae</taxon>
        <taxon>Triatoma</taxon>
    </lineage>
</organism>
<keyword evidence="6" id="KW-0812">Transmembrane</keyword>
<name>A0A023EZV2_TRIIF</name>
<accession>A0A023EZV2</accession>
<dbReference type="SMART" id="SM00636">
    <property type="entry name" value="Glyco_18"/>
    <property type="match status" value="1"/>
</dbReference>
<dbReference type="InterPro" id="IPR029070">
    <property type="entry name" value="Chitinase_insertion_sf"/>
</dbReference>
<keyword evidence="6" id="KW-1133">Transmembrane helix</keyword>
<dbReference type="FunFam" id="3.10.50.10:FF:000001">
    <property type="entry name" value="Chitinase 3-like 1"/>
    <property type="match status" value="1"/>
</dbReference>
<feature type="transmembrane region" description="Helical" evidence="6">
    <location>
        <begin position="12"/>
        <end position="30"/>
    </location>
</feature>
<dbReference type="GO" id="GO:0005975">
    <property type="term" value="P:carbohydrate metabolic process"/>
    <property type="evidence" value="ECO:0007669"/>
    <property type="project" value="InterPro"/>
</dbReference>
<dbReference type="PANTHER" id="PTHR11177">
    <property type="entry name" value="CHITINASE"/>
    <property type="match status" value="1"/>
</dbReference>
<sequence length="455" mass="51671">KQPVLSNAKKFSKRLIAVGGILLFVVVWFLRNTRFWANLQLMPNSAIIEGLRLKNHEELHKIYKDYLIKNLTWSSPEVKTSQSENVTPNPFRIVCYYITPSNLTRSRDLPPKSVDPYLCTHIIVGFACIQNATIQPRSPNDNQVFKTIINLKNINPELKVLISVEDFSSTGEFAKMVSSDVLRAKFATDTLKFLNTTGFDGVDLDWEFPSWPDADLIQVRNYTLLLEKFRHLINNSFNSTNKNFVLSVAVAAPDLIMRQSYEIQQMAAQVEFVNLMSYDYHLYSQYLPLTGPNAPLYHRNADLGYMETLNTNWSAAHWVEWGMPWAKINVGIPTFGHSFRLVNEDNNGWNAPASGIGKTGEGNGFLSYSEACKFITNPSTTHVFDDEYDVPYAYNGNEWISYDNPISVELKARYVKNNKFGGAMIYSLNCDDFQGSCSPLKFPLTRIVSNILTGN</sequence>
<dbReference type="AlphaFoldDB" id="A0A023EZV2"/>
<dbReference type="GO" id="GO:0006032">
    <property type="term" value="P:chitin catabolic process"/>
    <property type="evidence" value="ECO:0007669"/>
    <property type="project" value="TreeGrafter"/>
</dbReference>
<dbReference type="GO" id="GO:0004568">
    <property type="term" value="F:chitinase activity"/>
    <property type="evidence" value="ECO:0007669"/>
    <property type="project" value="UniProtKB-ARBA"/>
</dbReference>